<proteinExistence type="predicted"/>
<dbReference type="STRING" id="1249627.D779_2406"/>
<dbReference type="eggNOG" id="COG1524">
    <property type="taxonomic scope" value="Bacteria"/>
</dbReference>
<dbReference type="SUPFAM" id="SSF53649">
    <property type="entry name" value="Alkaline phosphatase-like"/>
    <property type="match status" value="1"/>
</dbReference>
<evidence type="ECO:0000313" key="1">
    <source>
        <dbReference type="EMBL" id="EXJ16795.1"/>
    </source>
</evidence>
<evidence type="ECO:0000313" key="2">
    <source>
        <dbReference type="Proteomes" id="UP000019460"/>
    </source>
</evidence>
<dbReference type="Pfam" id="PF01663">
    <property type="entry name" value="Phosphodiest"/>
    <property type="match status" value="1"/>
</dbReference>
<accession>W9W2J9</accession>
<reference evidence="1 2" key="1">
    <citation type="submission" date="2012-11" db="EMBL/GenBank/DDBJ databases">
        <title>Genome assembly of Thiorhodococcus sp. AK35.</title>
        <authorList>
            <person name="Nupur N."/>
            <person name="Khatri I."/>
            <person name="Subramanian S."/>
            <person name="Pinnaka A."/>
        </authorList>
    </citation>
    <scope>NUCLEOTIDE SEQUENCE [LARGE SCALE GENOMIC DNA]</scope>
    <source>
        <strain evidence="1 2">AK35</strain>
    </source>
</reference>
<dbReference type="InterPro" id="IPR017850">
    <property type="entry name" value="Alkaline_phosphatase_core_sf"/>
</dbReference>
<dbReference type="InterPro" id="IPR002591">
    <property type="entry name" value="Phosphodiest/P_Trfase"/>
</dbReference>
<dbReference type="AlphaFoldDB" id="W9W2J9"/>
<keyword evidence="2" id="KW-1185">Reference proteome</keyword>
<gene>
    <name evidence="1" type="ORF">D779_2406</name>
</gene>
<dbReference type="Proteomes" id="UP000019460">
    <property type="component" value="Unassembled WGS sequence"/>
</dbReference>
<dbReference type="OrthoDB" id="502398at2"/>
<comment type="caution">
    <text evidence="1">The sequence shown here is derived from an EMBL/GenBank/DDBJ whole genome shotgun (WGS) entry which is preliminary data.</text>
</comment>
<name>W9W2J9_9GAMM</name>
<dbReference type="RefSeq" id="WP_043748533.1">
    <property type="nucleotide sequence ID" value="NZ_AONC01000004.1"/>
</dbReference>
<dbReference type="EMBL" id="AONC01000004">
    <property type="protein sequence ID" value="EXJ16795.1"/>
    <property type="molecule type" value="Genomic_DNA"/>
</dbReference>
<sequence>MPIPERIDPDYRGGGIVNLMSSIVRSRGGHSDHPESRILPADELTRVTNLVLLVVDGLGADWLARRSPDGILNQSLRGSLTSVFPATTAAAITTFLTGEAPLQHGLTGWFTYLRELGCVMTVLPGNPRYGGVSYRQAGVDPMGLFGHTSVFDRIRSRGICVSPHFIAHSDFNRSHAGSAEILPYRDLSDMFRQAARALRTKPRWGRRAPPESTYCYLYWPRLDGIGHEMGMESPAAAEHLIQLEQALESFLEAIKGTDTLVLVTADHGHVDTTPADVLDLIAHPELEDALLLPLCGEPRAAFCYLRNGREADFVRYCEERLGDRIDLIPSRQLVEEGLFGIGKPHPRFMDRIGDYCILPRDRGVILQRLPTERPHPQIGVHGGLSSSELMVPLCLFRP</sequence>
<organism evidence="1 2">
    <name type="scientific">Imhoffiella purpurea</name>
    <dbReference type="NCBI Taxonomy" id="1249627"/>
    <lineage>
        <taxon>Bacteria</taxon>
        <taxon>Pseudomonadati</taxon>
        <taxon>Pseudomonadota</taxon>
        <taxon>Gammaproteobacteria</taxon>
        <taxon>Chromatiales</taxon>
        <taxon>Chromatiaceae</taxon>
        <taxon>Imhoffiella</taxon>
    </lineage>
</organism>
<protein>
    <submittedName>
        <fullName evidence="1">Alkaline phosphodiesterase I</fullName>
    </submittedName>
</protein>
<dbReference type="Gene3D" id="3.40.720.10">
    <property type="entry name" value="Alkaline Phosphatase, subunit A"/>
    <property type="match status" value="1"/>
</dbReference>